<keyword evidence="8" id="KW-0472">Membrane</keyword>
<dbReference type="PANTHER" id="PTHR11690:SF300">
    <property type="entry name" value="PICKPOCKET PROTEIN 19"/>
    <property type="match status" value="1"/>
</dbReference>
<comment type="similarity">
    <text evidence="11">Belongs to the amiloride-sensitive sodium channel (TC 1.A.6) family.</text>
</comment>
<evidence type="ECO:0000256" key="11">
    <source>
        <dbReference type="RuleBase" id="RU000679"/>
    </source>
</evidence>
<evidence type="ECO:0000256" key="9">
    <source>
        <dbReference type="ARBA" id="ARBA00023201"/>
    </source>
</evidence>
<evidence type="ECO:0000313" key="13">
    <source>
        <dbReference type="Proteomes" id="UP000594262"/>
    </source>
</evidence>
<evidence type="ECO:0000256" key="2">
    <source>
        <dbReference type="ARBA" id="ARBA00022448"/>
    </source>
</evidence>
<name>A0A7M5V2V1_9CNID</name>
<keyword evidence="6" id="KW-0915">Sodium</keyword>
<keyword evidence="13" id="KW-1185">Reference proteome</keyword>
<keyword evidence="3 11" id="KW-0894">Sodium channel</keyword>
<dbReference type="Gene3D" id="1.10.287.770">
    <property type="entry name" value="YojJ-like"/>
    <property type="match status" value="1"/>
</dbReference>
<keyword evidence="7 11" id="KW-0406">Ion transport</keyword>
<dbReference type="GO" id="GO:0005886">
    <property type="term" value="C:plasma membrane"/>
    <property type="evidence" value="ECO:0007669"/>
    <property type="project" value="TreeGrafter"/>
</dbReference>
<dbReference type="PRINTS" id="PR01078">
    <property type="entry name" value="AMINACHANNEL"/>
</dbReference>
<dbReference type="PANTHER" id="PTHR11690">
    <property type="entry name" value="AMILORIDE-SENSITIVE SODIUM CHANNEL-RELATED"/>
    <property type="match status" value="1"/>
</dbReference>
<dbReference type="Gene3D" id="2.60.470.10">
    <property type="entry name" value="Acid-sensing ion channels like domains"/>
    <property type="match status" value="1"/>
</dbReference>
<organism evidence="12 13">
    <name type="scientific">Clytia hemisphaerica</name>
    <dbReference type="NCBI Taxonomy" id="252671"/>
    <lineage>
        <taxon>Eukaryota</taxon>
        <taxon>Metazoa</taxon>
        <taxon>Cnidaria</taxon>
        <taxon>Hydrozoa</taxon>
        <taxon>Hydroidolina</taxon>
        <taxon>Leptothecata</taxon>
        <taxon>Obeliida</taxon>
        <taxon>Clytiidae</taxon>
        <taxon>Clytia</taxon>
    </lineage>
</organism>
<comment type="subcellular location">
    <subcellularLocation>
        <location evidence="1">Membrane</location>
        <topology evidence="1">Multi-pass membrane protein</topology>
    </subcellularLocation>
</comment>
<dbReference type="Pfam" id="PF00858">
    <property type="entry name" value="ASC"/>
    <property type="match status" value="1"/>
</dbReference>
<accession>A0A7M5V2V1</accession>
<dbReference type="RefSeq" id="XP_066910430.1">
    <property type="nucleotide sequence ID" value="XM_067054329.1"/>
</dbReference>
<evidence type="ECO:0000256" key="5">
    <source>
        <dbReference type="ARBA" id="ARBA00022989"/>
    </source>
</evidence>
<keyword evidence="10 11" id="KW-0407">Ion channel</keyword>
<keyword evidence="5" id="KW-1133">Transmembrane helix</keyword>
<keyword evidence="2 11" id="KW-0813">Transport</keyword>
<dbReference type="OrthoDB" id="8065060at2759"/>
<dbReference type="AlphaFoldDB" id="A0A7M5V2V1"/>
<protein>
    <submittedName>
        <fullName evidence="12">Uncharacterized protein</fullName>
    </submittedName>
</protein>
<evidence type="ECO:0000256" key="6">
    <source>
        <dbReference type="ARBA" id="ARBA00023053"/>
    </source>
</evidence>
<evidence type="ECO:0000256" key="3">
    <source>
        <dbReference type="ARBA" id="ARBA00022461"/>
    </source>
</evidence>
<evidence type="ECO:0000256" key="7">
    <source>
        <dbReference type="ARBA" id="ARBA00023065"/>
    </source>
</evidence>
<evidence type="ECO:0000313" key="12">
    <source>
        <dbReference type="EnsemblMetazoa" id="CLYHEMP008775.1"/>
    </source>
</evidence>
<proteinExistence type="inferred from homology"/>
<dbReference type="GO" id="GO:0015280">
    <property type="term" value="F:ligand-gated sodium channel activity"/>
    <property type="evidence" value="ECO:0007669"/>
    <property type="project" value="TreeGrafter"/>
</dbReference>
<evidence type="ECO:0000256" key="1">
    <source>
        <dbReference type="ARBA" id="ARBA00004141"/>
    </source>
</evidence>
<dbReference type="InterPro" id="IPR001873">
    <property type="entry name" value="ENaC"/>
</dbReference>
<keyword evidence="4 11" id="KW-0812">Transmembrane</keyword>
<dbReference type="Proteomes" id="UP000594262">
    <property type="component" value="Unplaced"/>
</dbReference>
<dbReference type="EnsemblMetazoa" id="CLYHEMT008775.1">
    <property type="protein sequence ID" value="CLYHEMP008775.1"/>
    <property type="gene ID" value="CLYHEMG008775"/>
</dbReference>
<evidence type="ECO:0000256" key="8">
    <source>
        <dbReference type="ARBA" id="ARBA00023136"/>
    </source>
</evidence>
<sequence length="475" mass="54916">MLNFQDIAQITVEAIHENKEDVGIIDHSSKKKPKTEEELRKEKVKEHVSDLIDNSSLHGLSYIFDKRHPIRRVIWFFITTSAFIYSMLKVYESTEYYLSYPFTTARMRQYVDSIEFPAVSFCNINDMRISILNGTNVDIAILTNNPGNVTAEEYRSTTRSAAHDITEMLVDCNFNGMKCTAKNFTEFFWKQGDRCFTFNSGKQGPVLKVTGTGVERSLTLTINLQHFDYYRDSMVSGIHMILHGQDETPVKIRGPMISPGYTSFIKVEKKKILNLKSPYKTNCGELDLKYFNGYSMHTCWLEKLTDYVVKHCNCKDFFMPGNHSICDLGTAYTCMWPKWEEYDKNKLANCPLPCEIDSFHSETISRALFPSEQYAHKLKKILEKEPHMKNVVIKNVKQFMRDNLLRVVIYYDDMSYERVEQQPSYDTLEWLGDVGGQIGLFIGAGAMSYFEFVDCIALVIYARFFQSFKPAPPNV</sequence>
<keyword evidence="9 11" id="KW-0739">Sodium transport</keyword>
<reference evidence="12" key="1">
    <citation type="submission" date="2021-01" db="UniProtKB">
        <authorList>
            <consortium name="EnsemblMetazoa"/>
        </authorList>
    </citation>
    <scope>IDENTIFICATION</scope>
</reference>
<dbReference type="GeneID" id="136797739"/>
<evidence type="ECO:0000256" key="4">
    <source>
        <dbReference type="ARBA" id="ARBA00022692"/>
    </source>
</evidence>
<evidence type="ECO:0000256" key="10">
    <source>
        <dbReference type="ARBA" id="ARBA00023303"/>
    </source>
</evidence>